<accession>A0A1E1LLJ3</accession>
<feature type="chain" id="PRO_5009447275" description="Small secreted protein" evidence="1">
    <location>
        <begin position="17"/>
        <end position="124"/>
    </location>
</feature>
<organism evidence="2 3">
    <name type="scientific">Rhynchosporium agropyri</name>
    <dbReference type="NCBI Taxonomy" id="914238"/>
    <lineage>
        <taxon>Eukaryota</taxon>
        <taxon>Fungi</taxon>
        <taxon>Dikarya</taxon>
        <taxon>Ascomycota</taxon>
        <taxon>Pezizomycotina</taxon>
        <taxon>Leotiomycetes</taxon>
        <taxon>Helotiales</taxon>
        <taxon>Ploettnerulaceae</taxon>
        <taxon>Rhynchosporium</taxon>
    </lineage>
</organism>
<name>A0A1E1LLJ3_9HELO</name>
<feature type="signal peptide" evidence="1">
    <location>
        <begin position="1"/>
        <end position="16"/>
    </location>
</feature>
<sequence length="124" mass="13229">MKFTILSALFISGAFSAAIGEAGLESHEVVKRKTTVCRCSFVMTNNNFCTYDVPLANGYIPVTAPMFSSHNDPIGSCYVGFDRGQGKSCSDYTVSHNPTNVAGGTGCDGKLPSRRALNCFLTNT</sequence>
<evidence type="ECO:0000256" key="1">
    <source>
        <dbReference type="SAM" id="SignalP"/>
    </source>
</evidence>
<evidence type="ECO:0008006" key="4">
    <source>
        <dbReference type="Google" id="ProtNLM"/>
    </source>
</evidence>
<reference evidence="3" key="1">
    <citation type="submission" date="2016-03" db="EMBL/GenBank/DDBJ databases">
        <authorList>
            <person name="Guldener U."/>
        </authorList>
    </citation>
    <scope>NUCLEOTIDE SEQUENCE [LARGE SCALE GENOMIC DNA]</scope>
    <source>
        <strain evidence="3">04CH-RAC-A.6.1</strain>
    </source>
</reference>
<evidence type="ECO:0000313" key="3">
    <source>
        <dbReference type="Proteomes" id="UP000178912"/>
    </source>
</evidence>
<keyword evidence="3" id="KW-1185">Reference proteome</keyword>
<keyword evidence="1" id="KW-0732">Signal</keyword>
<evidence type="ECO:0000313" key="2">
    <source>
        <dbReference type="EMBL" id="CZT11346.1"/>
    </source>
</evidence>
<protein>
    <recommendedName>
        <fullName evidence="4">Small secreted protein</fullName>
    </recommendedName>
</protein>
<gene>
    <name evidence="2" type="ORF">RAG0_15514</name>
</gene>
<proteinExistence type="predicted"/>
<dbReference type="AlphaFoldDB" id="A0A1E1LLJ3"/>
<dbReference type="Proteomes" id="UP000178912">
    <property type="component" value="Unassembled WGS sequence"/>
</dbReference>
<dbReference type="EMBL" id="FJUX01000140">
    <property type="protein sequence ID" value="CZT11346.1"/>
    <property type="molecule type" value="Genomic_DNA"/>
</dbReference>